<protein>
    <submittedName>
        <fullName evidence="1">Uncharacterized protein</fullName>
    </submittedName>
</protein>
<dbReference type="OrthoDB" id="3637742at2"/>
<evidence type="ECO:0000313" key="1">
    <source>
        <dbReference type="EMBL" id="RSM37694.1"/>
    </source>
</evidence>
<accession>A0A428W3W0</accession>
<dbReference type="RefSeq" id="WP_020641846.1">
    <property type="nucleotide sequence ID" value="NZ_QHHU01000066.1"/>
</dbReference>
<name>A0A428W3W0_AMYBA</name>
<sequence>MKRWIWAALAAAVVVGAGVWWLMPTSVDVAVITATHPDGTIEWVDGEYRRAEENNSAVYPLSETPHVSKLAPDAVIRTAQGCGTPTEIKVGWNGLGAVPCGRDEFLALPSPPYAPQLTFNGAGEITEVLGRYHP</sequence>
<proteinExistence type="predicted"/>
<reference evidence="1 2" key="1">
    <citation type="submission" date="2018-05" db="EMBL/GenBank/DDBJ databases">
        <title>Evolution of GPA BGCs.</title>
        <authorList>
            <person name="Waglechner N."/>
            <person name="Wright G.D."/>
        </authorList>
    </citation>
    <scope>NUCLEOTIDE SEQUENCE [LARGE SCALE GENOMIC DNA]</scope>
    <source>
        <strain evidence="1 2">DSM 5908</strain>
    </source>
</reference>
<organism evidence="1 2">
    <name type="scientific">Amycolatopsis balhimycina DSM 5908</name>
    <dbReference type="NCBI Taxonomy" id="1081091"/>
    <lineage>
        <taxon>Bacteria</taxon>
        <taxon>Bacillati</taxon>
        <taxon>Actinomycetota</taxon>
        <taxon>Actinomycetes</taxon>
        <taxon>Pseudonocardiales</taxon>
        <taxon>Pseudonocardiaceae</taxon>
        <taxon>Amycolatopsis</taxon>
    </lineage>
</organism>
<dbReference type="EMBL" id="QHHU01000066">
    <property type="protein sequence ID" value="RSM37694.1"/>
    <property type="molecule type" value="Genomic_DNA"/>
</dbReference>
<comment type="caution">
    <text evidence="1">The sequence shown here is derived from an EMBL/GenBank/DDBJ whole genome shotgun (WGS) entry which is preliminary data.</text>
</comment>
<keyword evidence="2" id="KW-1185">Reference proteome</keyword>
<dbReference type="Proteomes" id="UP000286716">
    <property type="component" value="Unassembled WGS sequence"/>
</dbReference>
<gene>
    <name evidence="1" type="ORF">DMA12_35755</name>
</gene>
<dbReference type="AlphaFoldDB" id="A0A428W3W0"/>
<evidence type="ECO:0000313" key="2">
    <source>
        <dbReference type="Proteomes" id="UP000286716"/>
    </source>
</evidence>